<proteinExistence type="predicted"/>
<dbReference type="SUPFAM" id="SSF49785">
    <property type="entry name" value="Galactose-binding domain-like"/>
    <property type="match status" value="1"/>
</dbReference>
<dbReference type="InterPro" id="IPR000421">
    <property type="entry name" value="FA58C"/>
</dbReference>
<dbReference type="AlphaFoldDB" id="A0A5S5CJ37"/>
<dbReference type="EMBL" id="VNHS01000001">
    <property type="protein sequence ID" value="TYP78927.1"/>
    <property type="molecule type" value="Genomic_DNA"/>
</dbReference>
<reference evidence="2 3" key="1">
    <citation type="submission" date="2019-07" db="EMBL/GenBank/DDBJ databases">
        <title>Genomic Encyclopedia of Type Strains, Phase III (KMG-III): the genomes of soil and plant-associated and newly described type strains.</title>
        <authorList>
            <person name="Whitman W."/>
        </authorList>
    </citation>
    <scope>NUCLEOTIDE SEQUENCE [LARGE SCALE GENOMIC DNA]</scope>
    <source>
        <strain evidence="2 3">BL24</strain>
    </source>
</reference>
<dbReference type="GO" id="GO:0016020">
    <property type="term" value="C:membrane"/>
    <property type="evidence" value="ECO:0007669"/>
    <property type="project" value="InterPro"/>
</dbReference>
<dbReference type="Gene3D" id="2.60.120.260">
    <property type="entry name" value="Galactose-binding domain-like"/>
    <property type="match status" value="1"/>
</dbReference>
<dbReference type="InterPro" id="IPR008979">
    <property type="entry name" value="Galactose-bd-like_sf"/>
</dbReference>
<keyword evidence="3" id="KW-1185">Reference proteome</keyword>
<accession>A0A5S5CJ37</accession>
<feature type="domain" description="F5/8 type C" evidence="1">
    <location>
        <begin position="496"/>
        <end position="651"/>
    </location>
</feature>
<dbReference type="RefSeq" id="WP_148927052.1">
    <property type="nucleotide sequence ID" value="NZ_VNHS01000001.1"/>
</dbReference>
<dbReference type="Pfam" id="PF05345">
    <property type="entry name" value="He_PIG"/>
    <property type="match status" value="1"/>
</dbReference>
<dbReference type="Gene3D" id="2.60.40.10">
    <property type="entry name" value="Immunoglobulins"/>
    <property type="match status" value="1"/>
</dbReference>
<protein>
    <submittedName>
        <fullName evidence="2">F5/8 type C domain-containing protein</fullName>
    </submittedName>
</protein>
<dbReference type="PROSITE" id="PS50022">
    <property type="entry name" value="FA58C_3"/>
    <property type="match status" value="1"/>
</dbReference>
<dbReference type="Pfam" id="PF00754">
    <property type="entry name" value="F5_F8_type_C"/>
    <property type="match status" value="1"/>
</dbReference>
<dbReference type="GO" id="GO:0005509">
    <property type="term" value="F:calcium ion binding"/>
    <property type="evidence" value="ECO:0007669"/>
    <property type="project" value="InterPro"/>
</dbReference>
<name>A0A5S5CJ37_9BACL</name>
<dbReference type="InterPro" id="IPR015919">
    <property type="entry name" value="Cadherin-like_sf"/>
</dbReference>
<evidence type="ECO:0000259" key="1">
    <source>
        <dbReference type="PROSITE" id="PS50022"/>
    </source>
</evidence>
<dbReference type="Proteomes" id="UP000323257">
    <property type="component" value="Unassembled WGS sequence"/>
</dbReference>
<sequence length="651" mass="71114">MKKWFRLGLGITLFTGLAPWHVPDGRVVHAAAATEASVVDIFGREVNGYGIELVDWQGYLANPYVKLTLKPPASAAYPVTITLNAQGSSRLMMDMPSTLSATGATKTITFNNASEQKNFLLEIAPDRIGNAGSIENYALSIRTQENNGTTRTQAVPIRVLDQDDNLTTGFPLKFDYRFDTVNHIFDDPAIKTAAETAIKDWFYFLEVKPFDTVPAGDETSIVPNDNFNGNTTVSNNEPFNGEWIFLRGLNGPYSTGWSSNNGKYHKINGQTAPGNLHRSLGTALDFYDDATVFTSIHDDDWYKTDLSQVTDVYGLIMHEFGHGIAYNDAWPGMVNYVAAGGTNDAEVIAYQGYAVPLDGSYHIPGDQPYWDRISGQSGGWSSLFPVRRWMLSKLSLLVAENAGWKLNKNLSPFVKPAITTTSLKGASAGQSYNQKLTATGGVPFYDWTIASGALPPGLALNRFTGAISGTVAAAAQSSYTFTVRLRDYDEASAPVTKSFTINTSNNAAANIAVEAVASTSYVSPWESLSGLNDQYVPASSNDRGHPVYGNWNNPGTTQWVQYDFNRTVNLTGTSVYWFDDNEGIDLPESYTVQYWSNGGWVNVANPTGLGVLGNQFNETAFTPVTTTKIRLNVKAKPGFSSGIEQWKVYGY</sequence>
<dbReference type="OrthoDB" id="4168812at2"/>
<evidence type="ECO:0000313" key="3">
    <source>
        <dbReference type="Proteomes" id="UP000323257"/>
    </source>
</evidence>
<organism evidence="2 3">
    <name type="scientific">Paenibacillus methanolicus</name>
    <dbReference type="NCBI Taxonomy" id="582686"/>
    <lineage>
        <taxon>Bacteria</taxon>
        <taxon>Bacillati</taxon>
        <taxon>Bacillota</taxon>
        <taxon>Bacilli</taxon>
        <taxon>Bacillales</taxon>
        <taxon>Paenibacillaceae</taxon>
        <taxon>Paenibacillus</taxon>
    </lineage>
</organism>
<dbReference type="InterPro" id="IPR013783">
    <property type="entry name" value="Ig-like_fold"/>
</dbReference>
<evidence type="ECO:0000313" key="2">
    <source>
        <dbReference type="EMBL" id="TYP78927.1"/>
    </source>
</evidence>
<comment type="caution">
    <text evidence="2">The sequence shown here is derived from an EMBL/GenBank/DDBJ whole genome shotgun (WGS) entry which is preliminary data.</text>
</comment>
<dbReference type="SUPFAM" id="SSF49313">
    <property type="entry name" value="Cadherin-like"/>
    <property type="match status" value="1"/>
</dbReference>
<gene>
    <name evidence="2" type="ORF">BCM02_10142</name>
</gene>